<keyword evidence="2" id="KW-1185">Reference proteome</keyword>
<proteinExistence type="predicted"/>
<dbReference type="Proteomes" id="UP000789366">
    <property type="component" value="Unassembled WGS sequence"/>
</dbReference>
<accession>A0ACA9M3R2</accession>
<evidence type="ECO:0000313" key="2">
    <source>
        <dbReference type="Proteomes" id="UP000789366"/>
    </source>
</evidence>
<gene>
    <name evidence="1" type="ORF">SPELUC_LOCUS5883</name>
</gene>
<protein>
    <submittedName>
        <fullName evidence="1">13382_t:CDS:1</fullName>
    </submittedName>
</protein>
<dbReference type="EMBL" id="CAJVPW010006367">
    <property type="protein sequence ID" value="CAG8568105.1"/>
    <property type="molecule type" value="Genomic_DNA"/>
</dbReference>
<organism evidence="1 2">
    <name type="scientific">Cetraspora pellucida</name>
    <dbReference type="NCBI Taxonomy" id="1433469"/>
    <lineage>
        <taxon>Eukaryota</taxon>
        <taxon>Fungi</taxon>
        <taxon>Fungi incertae sedis</taxon>
        <taxon>Mucoromycota</taxon>
        <taxon>Glomeromycotina</taxon>
        <taxon>Glomeromycetes</taxon>
        <taxon>Diversisporales</taxon>
        <taxon>Gigasporaceae</taxon>
        <taxon>Cetraspora</taxon>
    </lineage>
</organism>
<evidence type="ECO:0000313" key="1">
    <source>
        <dbReference type="EMBL" id="CAG8568105.1"/>
    </source>
</evidence>
<comment type="caution">
    <text evidence="1">The sequence shown here is derived from an EMBL/GenBank/DDBJ whole genome shotgun (WGS) entry which is preliminary data.</text>
</comment>
<name>A0ACA9M3R2_9GLOM</name>
<sequence length="289" mass="32321">MSVKSALSNEFIVDDISNGLEPSPVCLVYNDDKELEELRVHQKPSHGNEIVTNEESSSYYDGCDCADNCISEDCGCKSTHGYFYTSQHSNQRGLNLNFPVSTSIFECNLSCTCTTTVCPNRIVQHGINIPLQVFKTRDGRGWGLRTLQKIYKGMFVCEYAGEIIKTEEAKRRWEEMNNNAIARNYVLCLKEHNIDPIHIGNAGRYINHSCAPNLQIYLVRINSLIPVAAFFAVRDIEIGEELTFDYSGADDHCGQSGAMIDGIEDKKGMKKCLCGSEICKGMLPFDQSL</sequence>
<reference evidence="1" key="1">
    <citation type="submission" date="2021-06" db="EMBL/GenBank/DDBJ databases">
        <authorList>
            <person name="Kallberg Y."/>
            <person name="Tangrot J."/>
            <person name="Rosling A."/>
        </authorList>
    </citation>
    <scope>NUCLEOTIDE SEQUENCE</scope>
    <source>
        <strain evidence="1">28 12/20/2015</strain>
    </source>
</reference>